<dbReference type="SUPFAM" id="SSF55931">
    <property type="entry name" value="Glutamine synthetase/guanido kinase"/>
    <property type="match status" value="1"/>
</dbReference>
<dbReference type="EMBL" id="JAWCTQ010000014">
    <property type="protein sequence ID" value="MDT9683115.1"/>
    <property type="molecule type" value="Genomic_DNA"/>
</dbReference>
<dbReference type="InterPro" id="IPR006336">
    <property type="entry name" value="GCS2"/>
</dbReference>
<name>A0ABU3QK20_9ACTN</name>
<organism evidence="2 3">
    <name type="scientific">Streptomyces tamarix</name>
    <dbReference type="NCBI Taxonomy" id="3078565"/>
    <lineage>
        <taxon>Bacteria</taxon>
        <taxon>Bacillati</taxon>
        <taxon>Actinomycetota</taxon>
        <taxon>Actinomycetes</taxon>
        <taxon>Kitasatosporales</taxon>
        <taxon>Streptomycetaceae</taxon>
        <taxon>Streptomyces</taxon>
    </lineage>
</organism>
<accession>A0ABU3QK20</accession>
<dbReference type="GO" id="GO:0016874">
    <property type="term" value="F:ligase activity"/>
    <property type="evidence" value="ECO:0007669"/>
    <property type="project" value="UniProtKB-KW"/>
</dbReference>
<dbReference type="PANTHER" id="PTHR36510">
    <property type="entry name" value="GLUTAMATE--CYSTEINE LIGASE 2-RELATED"/>
    <property type="match status" value="1"/>
</dbReference>
<dbReference type="PANTHER" id="PTHR36510:SF3">
    <property type="entry name" value="CONSERVED PROTEIN"/>
    <property type="match status" value="1"/>
</dbReference>
<evidence type="ECO:0000313" key="2">
    <source>
        <dbReference type="EMBL" id="MDT9683115.1"/>
    </source>
</evidence>
<reference evidence="2 3" key="1">
    <citation type="submission" date="2023-09" db="EMBL/GenBank/DDBJ databases">
        <title>Streptomyces sp. nov.: A antagonism against Alternaria gaisen Producing Streptochlin, Isolated from Tamarix root soil.</title>
        <authorList>
            <person name="Chen Y."/>
        </authorList>
    </citation>
    <scope>NUCLEOTIDE SEQUENCE [LARGE SCALE GENOMIC DNA]</scope>
    <source>
        <strain evidence="2 3">TRM76323</strain>
    </source>
</reference>
<evidence type="ECO:0000256" key="1">
    <source>
        <dbReference type="ARBA" id="ARBA00048819"/>
    </source>
</evidence>
<dbReference type="Gene3D" id="3.30.590.20">
    <property type="match status" value="1"/>
</dbReference>
<gene>
    <name evidence="2" type="ORF">RND61_13685</name>
</gene>
<dbReference type="InterPro" id="IPR050141">
    <property type="entry name" value="GCL_type2/YbdK_subfam"/>
</dbReference>
<sequence length="495" mass="53628">MGLRTDRAPSRAGQPLFQERLEQSLAALGELLVRPSFTHTPATVGAELEMFLVGPDGAPVPRNEEVRAAAGDRRLTVEVNRFNLEANLSPVPLGGRPFTALHTEVRDLLDTVSAASALFDARPALTGTLPTLGPEHLTRDHVSDVPRFEALERAFARDRGHRFPVVIDPADGGERCTLYGDSIGVQGAACSWQVHLTAPAPAYTRLYNAAQLATGPALAAAVNSPLLFGRPLWQETRIPLYEQGFGDRAGAPGRRAPRVLFGHGWLRHGARELFEDAVRRFPVLLPVVFDEDPRDVLRAGGTPRLEELRLHQSTVWRWNRPVYDPCGGGHLRIEFRALPSGPTAVDMVANTAFLLGLTLSLAAPRRHAAATAVPFALARENFYRAARRGMDSRLWWPGSAGHPAGAHPAGELLPRLVPEAAAALTGAGVAPEEAGRWLSVIADRVRAHRTAAWWQGAALRRTADPPALLRRYLLLSAGDRPVHTWPTPSPPGSAP</sequence>
<evidence type="ECO:0000313" key="3">
    <source>
        <dbReference type="Proteomes" id="UP001250181"/>
    </source>
</evidence>
<keyword evidence="2" id="KW-0436">Ligase</keyword>
<keyword evidence="3" id="KW-1185">Reference proteome</keyword>
<dbReference type="Pfam" id="PF04107">
    <property type="entry name" value="GCS2"/>
    <property type="match status" value="1"/>
</dbReference>
<comment type="caution">
    <text evidence="2">The sequence shown here is derived from an EMBL/GenBank/DDBJ whole genome shotgun (WGS) entry which is preliminary data.</text>
</comment>
<dbReference type="InterPro" id="IPR014746">
    <property type="entry name" value="Gln_synth/guanido_kin_cat_dom"/>
</dbReference>
<proteinExistence type="predicted"/>
<dbReference type="RefSeq" id="WP_315878192.1">
    <property type="nucleotide sequence ID" value="NZ_JAWCTQ010000014.1"/>
</dbReference>
<protein>
    <submittedName>
        <fullName evidence="2">Glutamate--cysteine ligase</fullName>
    </submittedName>
</protein>
<dbReference type="Proteomes" id="UP001250181">
    <property type="component" value="Unassembled WGS sequence"/>
</dbReference>
<comment type="catalytic activity">
    <reaction evidence="1">
        <text>L-cysteine + L-glutamate + ATP = gamma-L-glutamyl-L-cysteine + ADP + phosphate + H(+)</text>
        <dbReference type="Rhea" id="RHEA:13285"/>
        <dbReference type="ChEBI" id="CHEBI:15378"/>
        <dbReference type="ChEBI" id="CHEBI:29985"/>
        <dbReference type="ChEBI" id="CHEBI:30616"/>
        <dbReference type="ChEBI" id="CHEBI:35235"/>
        <dbReference type="ChEBI" id="CHEBI:43474"/>
        <dbReference type="ChEBI" id="CHEBI:58173"/>
        <dbReference type="ChEBI" id="CHEBI:456216"/>
        <dbReference type="EC" id="6.3.2.2"/>
    </reaction>
</comment>